<sequence>MLRGMIPPRSRRRVERRRYHTAPSTIAQIKTKADIKAIMLIDFARFMASSRIFYA</sequence>
<gene>
    <name evidence="1" type="ORF">J2R99_002500</name>
</gene>
<dbReference type="EMBL" id="JAUSUK010000002">
    <property type="protein sequence ID" value="MDQ0326631.1"/>
    <property type="molecule type" value="Genomic_DNA"/>
</dbReference>
<evidence type="ECO:0008006" key="3">
    <source>
        <dbReference type="Google" id="ProtNLM"/>
    </source>
</evidence>
<accession>A0ABU0C9R5</accession>
<proteinExistence type="predicted"/>
<dbReference type="Proteomes" id="UP001230253">
    <property type="component" value="Unassembled WGS sequence"/>
</dbReference>
<keyword evidence="2" id="KW-1185">Reference proteome</keyword>
<organism evidence="1 2">
    <name type="scientific">Rhodopseudomonas julia</name>
    <dbReference type="NCBI Taxonomy" id="200617"/>
    <lineage>
        <taxon>Bacteria</taxon>
        <taxon>Pseudomonadati</taxon>
        <taxon>Pseudomonadota</taxon>
        <taxon>Alphaproteobacteria</taxon>
        <taxon>Hyphomicrobiales</taxon>
        <taxon>Nitrobacteraceae</taxon>
        <taxon>Rhodopseudomonas</taxon>
    </lineage>
</organism>
<protein>
    <recommendedName>
        <fullName evidence="3">Transposase</fullName>
    </recommendedName>
</protein>
<name>A0ABU0C9R5_9BRAD</name>
<reference evidence="1 2" key="1">
    <citation type="submission" date="2023-07" db="EMBL/GenBank/DDBJ databases">
        <title>Genomic Encyclopedia of Type Strains, Phase IV (KMG-IV): sequencing the most valuable type-strain genomes for metagenomic binning, comparative biology and taxonomic classification.</title>
        <authorList>
            <person name="Goeker M."/>
        </authorList>
    </citation>
    <scope>NUCLEOTIDE SEQUENCE [LARGE SCALE GENOMIC DNA]</scope>
    <source>
        <strain evidence="1 2">DSM 11549</strain>
    </source>
</reference>
<comment type="caution">
    <text evidence="1">The sequence shown here is derived from an EMBL/GenBank/DDBJ whole genome shotgun (WGS) entry which is preliminary data.</text>
</comment>
<evidence type="ECO:0000313" key="1">
    <source>
        <dbReference type="EMBL" id="MDQ0326631.1"/>
    </source>
</evidence>
<evidence type="ECO:0000313" key="2">
    <source>
        <dbReference type="Proteomes" id="UP001230253"/>
    </source>
</evidence>